<evidence type="ECO:0000313" key="3">
    <source>
        <dbReference type="Proteomes" id="UP000070394"/>
    </source>
</evidence>
<feature type="transmembrane region" description="Helical" evidence="1">
    <location>
        <begin position="37"/>
        <end position="56"/>
    </location>
</feature>
<protein>
    <submittedName>
        <fullName evidence="2">Uncharacterized protein</fullName>
    </submittedName>
</protein>
<accession>A0A133ZAI7</accession>
<gene>
    <name evidence="2" type="ORF">HMPREF1866_02901</name>
</gene>
<evidence type="ECO:0000313" key="2">
    <source>
        <dbReference type="EMBL" id="KXB52452.1"/>
    </source>
</evidence>
<keyword evidence="1" id="KW-0812">Transmembrane</keyword>
<comment type="caution">
    <text evidence="2">The sequence shown here is derived from an EMBL/GenBank/DDBJ whole genome shotgun (WGS) entry which is preliminary data.</text>
</comment>
<evidence type="ECO:0000256" key="1">
    <source>
        <dbReference type="SAM" id="Phobius"/>
    </source>
</evidence>
<dbReference type="AlphaFoldDB" id="A0A133ZAI7"/>
<sequence length="75" mass="8752">MAKAIHGSAYMGDAPGENMMDVGRWQYQEFVREMTVASIRTNFLTTMLSLFSYTVMRETKNKIYKNKTAIFRMKN</sequence>
<name>A0A133ZAI7_9FIRM</name>
<proteinExistence type="predicted"/>
<keyword evidence="3" id="KW-1185">Reference proteome</keyword>
<reference evidence="3" key="1">
    <citation type="submission" date="2016-01" db="EMBL/GenBank/DDBJ databases">
        <authorList>
            <person name="Mitreva M."/>
            <person name="Pepin K.H."/>
            <person name="Mihindukulasuriya K.A."/>
            <person name="Fulton R."/>
            <person name="Fronick C."/>
            <person name="O'Laughlin M."/>
            <person name="Miner T."/>
            <person name="Herter B."/>
            <person name="Rosa B.A."/>
            <person name="Cordes M."/>
            <person name="Tomlinson C."/>
            <person name="Wollam A."/>
            <person name="Palsikar V.B."/>
            <person name="Mardis E.R."/>
            <person name="Wilson R.K."/>
        </authorList>
    </citation>
    <scope>NUCLEOTIDE SEQUENCE [LARGE SCALE GENOMIC DNA]</scope>
    <source>
        <strain evidence="3">DNF00896</strain>
    </source>
</reference>
<dbReference type="PATRIC" id="fig|467210.3.peg.2879"/>
<dbReference type="Proteomes" id="UP000070394">
    <property type="component" value="Unassembled WGS sequence"/>
</dbReference>
<dbReference type="EMBL" id="LSDA01000150">
    <property type="protein sequence ID" value="KXB52452.1"/>
    <property type="molecule type" value="Genomic_DNA"/>
</dbReference>
<organism evidence="2 3">
    <name type="scientific">Lachnoanaerobaculum saburreum</name>
    <dbReference type="NCBI Taxonomy" id="467210"/>
    <lineage>
        <taxon>Bacteria</taxon>
        <taxon>Bacillati</taxon>
        <taxon>Bacillota</taxon>
        <taxon>Clostridia</taxon>
        <taxon>Lachnospirales</taxon>
        <taxon>Lachnospiraceae</taxon>
        <taxon>Lachnoanaerobaculum</taxon>
    </lineage>
</organism>
<keyword evidence="1" id="KW-0472">Membrane</keyword>
<dbReference type="STRING" id="467210.HMPREF1866_02901"/>
<keyword evidence="1" id="KW-1133">Transmembrane helix</keyword>